<feature type="transmembrane region" description="Helical" evidence="1">
    <location>
        <begin position="165"/>
        <end position="183"/>
    </location>
</feature>
<name>A0ABV6JHQ1_9BACL</name>
<keyword evidence="1" id="KW-1133">Transmembrane helix</keyword>
<dbReference type="EMBL" id="JBHLVF010000041">
    <property type="protein sequence ID" value="MFC0395434.1"/>
    <property type="molecule type" value="Genomic_DNA"/>
</dbReference>
<reference evidence="2 3" key="1">
    <citation type="submission" date="2024-09" db="EMBL/GenBank/DDBJ databases">
        <authorList>
            <person name="Sun Q."/>
            <person name="Mori K."/>
        </authorList>
    </citation>
    <scope>NUCLEOTIDE SEQUENCE [LARGE SCALE GENOMIC DNA]</scope>
    <source>
        <strain evidence="2 3">CCM 4839</strain>
    </source>
</reference>
<feature type="transmembrane region" description="Helical" evidence="1">
    <location>
        <begin position="219"/>
        <end position="240"/>
    </location>
</feature>
<keyword evidence="1" id="KW-0472">Membrane</keyword>
<sequence length="275" mass="31807">MDQDRRKIIIKEIEHWQRSKLLPDQYCDFLLNLYLESGEEREPANLSGKAVKAIKLATWKHWLLTFGIFSLICFVILYFSAFHPVLQIAVSLSGVLLLLLFGQRYRAKSESAGLALIGSGMLLMLGAGLYMLQLHELERWGWKAGLLAVCALFWVIFGIAARIPILHLCGWIASFLVYAWLLSNNTQSPEWYEVQLYWLPASFVFGWCSWFFHRWSRPISAVLFVAGALIWFMPELYAKLFVEDWLWLQLQLIVKIMAGGAILFSLRKKWIAWVA</sequence>
<keyword evidence="1" id="KW-0812">Transmembrane</keyword>
<evidence type="ECO:0000256" key="1">
    <source>
        <dbReference type="SAM" id="Phobius"/>
    </source>
</evidence>
<keyword evidence="3" id="KW-1185">Reference proteome</keyword>
<dbReference type="RefSeq" id="WP_204816539.1">
    <property type="nucleotide sequence ID" value="NZ_JANHOF010000001.1"/>
</dbReference>
<protein>
    <recommendedName>
        <fullName evidence="4">DUF2157 domain-containing protein</fullName>
    </recommendedName>
</protein>
<feature type="transmembrane region" description="Helical" evidence="1">
    <location>
        <begin position="62"/>
        <end position="79"/>
    </location>
</feature>
<feature type="transmembrane region" description="Helical" evidence="1">
    <location>
        <begin position="85"/>
        <end position="102"/>
    </location>
</feature>
<dbReference type="Proteomes" id="UP001589818">
    <property type="component" value="Unassembled WGS sequence"/>
</dbReference>
<gene>
    <name evidence="2" type="ORF">ACFFJ8_29215</name>
</gene>
<accession>A0ABV6JHQ1</accession>
<comment type="caution">
    <text evidence="2">The sequence shown here is derived from an EMBL/GenBank/DDBJ whole genome shotgun (WGS) entry which is preliminary data.</text>
</comment>
<organism evidence="2 3">
    <name type="scientific">Paenibacillus mendelii</name>
    <dbReference type="NCBI Taxonomy" id="206163"/>
    <lineage>
        <taxon>Bacteria</taxon>
        <taxon>Bacillati</taxon>
        <taxon>Bacillota</taxon>
        <taxon>Bacilli</taxon>
        <taxon>Bacillales</taxon>
        <taxon>Paenibacillaceae</taxon>
        <taxon>Paenibacillus</taxon>
    </lineage>
</organism>
<evidence type="ECO:0000313" key="3">
    <source>
        <dbReference type="Proteomes" id="UP001589818"/>
    </source>
</evidence>
<feature type="transmembrane region" description="Helical" evidence="1">
    <location>
        <begin position="140"/>
        <end position="160"/>
    </location>
</feature>
<evidence type="ECO:0000313" key="2">
    <source>
        <dbReference type="EMBL" id="MFC0395434.1"/>
    </source>
</evidence>
<evidence type="ECO:0008006" key="4">
    <source>
        <dbReference type="Google" id="ProtNLM"/>
    </source>
</evidence>
<feature type="transmembrane region" description="Helical" evidence="1">
    <location>
        <begin position="114"/>
        <end position="134"/>
    </location>
</feature>
<feature type="transmembrane region" description="Helical" evidence="1">
    <location>
        <begin position="195"/>
        <end position="212"/>
    </location>
</feature>
<proteinExistence type="predicted"/>
<feature type="transmembrane region" description="Helical" evidence="1">
    <location>
        <begin position="246"/>
        <end position="266"/>
    </location>
</feature>